<evidence type="ECO:0000313" key="1">
    <source>
        <dbReference type="EMBL" id="CAI5797282.1"/>
    </source>
</evidence>
<reference evidence="1" key="1">
    <citation type="submission" date="2022-12" db="EMBL/GenBank/DDBJ databases">
        <authorList>
            <person name="Alioto T."/>
            <person name="Alioto T."/>
            <person name="Gomez Garrido J."/>
        </authorList>
    </citation>
    <scope>NUCLEOTIDE SEQUENCE</scope>
</reference>
<dbReference type="Proteomes" id="UP001178461">
    <property type="component" value="Chromosome 16"/>
</dbReference>
<gene>
    <name evidence="1" type="ORF">PODLI_1B030625</name>
</gene>
<dbReference type="EMBL" id="OX395143">
    <property type="protein sequence ID" value="CAI5797282.1"/>
    <property type="molecule type" value="Genomic_DNA"/>
</dbReference>
<dbReference type="AlphaFoldDB" id="A0AA35LJ99"/>
<evidence type="ECO:0000313" key="2">
    <source>
        <dbReference type="Proteomes" id="UP001178461"/>
    </source>
</evidence>
<name>A0AA35LJ99_9SAUR</name>
<sequence>MGMGGNWSKDAKDKRGLTSSHVLLFAVLLRFSIPAPGLLEDEQRYILGVIESCQAAELRGLRSLKCSKEETAQKILDILGPLEHFRDRPLTLALALEALLQLSTMRP</sequence>
<protein>
    <submittedName>
        <fullName evidence="1">Uncharacterized protein</fullName>
    </submittedName>
</protein>
<proteinExistence type="predicted"/>
<accession>A0AA35LJ99</accession>
<keyword evidence="2" id="KW-1185">Reference proteome</keyword>
<organism evidence="1 2">
    <name type="scientific">Podarcis lilfordi</name>
    <name type="common">Lilford's wall lizard</name>
    <dbReference type="NCBI Taxonomy" id="74358"/>
    <lineage>
        <taxon>Eukaryota</taxon>
        <taxon>Metazoa</taxon>
        <taxon>Chordata</taxon>
        <taxon>Craniata</taxon>
        <taxon>Vertebrata</taxon>
        <taxon>Euteleostomi</taxon>
        <taxon>Lepidosauria</taxon>
        <taxon>Squamata</taxon>
        <taxon>Bifurcata</taxon>
        <taxon>Unidentata</taxon>
        <taxon>Episquamata</taxon>
        <taxon>Laterata</taxon>
        <taxon>Lacertibaenia</taxon>
        <taxon>Lacertidae</taxon>
        <taxon>Podarcis</taxon>
    </lineage>
</organism>